<evidence type="ECO:0000256" key="1">
    <source>
        <dbReference type="ARBA" id="ARBA00004141"/>
    </source>
</evidence>
<reference evidence="7" key="1">
    <citation type="journal article" date="2019" name="bioRxiv">
        <title>The Genome of the Zebra Mussel, Dreissena polymorpha: A Resource for Invasive Species Research.</title>
        <authorList>
            <person name="McCartney M.A."/>
            <person name="Auch B."/>
            <person name="Kono T."/>
            <person name="Mallez S."/>
            <person name="Zhang Y."/>
            <person name="Obille A."/>
            <person name="Becker A."/>
            <person name="Abrahante J.E."/>
            <person name="Garbe J."/>
            <person name="Badalamenti J.P."/>
            <person name="Herman A."/>
            <person name="Mangelson H."/>
            <person name="Liachko I."/>
            <person name="Sullivan S."/>
            <person name="Sone E.D."/>
            <person name="Koren S."/>
            <person name="Silverstein K.A.T."/>
            <person name="Beckman K.B."/>
            <person name="Gohl D.M."/>
        </authorList>
    </citation>
    <scope>NUCLEOTIDE SEQUENCE</scope>
    <source>
        <strain evidence="7">Duluth1</strain>
        <tissue evidence="7">Whole animal</tissue>
    </source>
</reference>
<keyword evidence="4" id="KW-1133">Transmembrane helix</keyword>
<dbReference type="InterPro" id="IPR028153">
    <property type="entry name" value="UPF0444"/>
</dbReference>
<evidence type="ECO:0000256" key="5">
    <source>
        <dbReference type="ARBA" id="ARBA00023136"/>
    </source>
</evidence>
<name>A0A9D4S4L3_DREPO</name>
<dbReference type="PANTHER" id="PTHR31443">
    <property type="match status" value="1"/>
</dbReference>
<evidence type="ECO:0000313" key="7">
    <source>
        <dbReference type="EMBL" id="KAH3890400.1"/>
    </source>
</evidence>
<feature type="compositionally biased region" description="Basic and acidic residues" evidence="6">
    <location>
        <begin position="35"/>
        <end position="58"/>
    </location>
</feature>
<dbReference type="EMBL" id="JAIWYP010000001">
    <property type="protein sequence ID" value="KAH3890400.1"/>
    <property type="molecule type" value="Genomic_DNA"/>
</dbReference>
<protein>
    <submittedName>
        <fullName evidence="7">Uncharacterized protein</fullName>
    </submittedName>
</protein>
<comment type="similarity">
    <text evidence="2">Belongs to the TMEM263 family.</text>
</comment>
<evidence type="ECO:0000256" key="4">
    <source>
        <dbReference type="ARBA" id="ARBA00022989"/>
    </source>
</evidence>
<reference evidence="7" key="2">
    <citation type="submission" date="2020-11" db="EMBL/GenBank/DDBJ databases">
        <authorList>
            <person name="McCartney M.A."/>
            <person name="Auch B."/>
            <person name="Kono T."/>
            <person name="Mallez S."/>
            <person name="Becker A."/>
            <person name="Gohl D.M."/>
            <person name="Silverstein K.A.T."/>
            <person name="Koren S."/>
            <person name="Bechman K.B."/>
            <person name="Herman A."/>
            <person name="Abrahante J.E."/>
            <person name="Garbe J."/>
        </authorList>
    </citation>
    <scope>NUCLEOTIDE SEQUENCE</scope>
    <source>
        <strain evidence="7">Duluth1</strain>
        <tissue evidence="7">Whole animal</tissue>
    </source>
</reference>
<keyword evidence="8" id="KW-1185">Reference proteome</keyword>
<gene>
    <name evidence="7" type="ORF">DPMN_014481</name>
</gene>
<sequence length="127" mass="13728">MTSWYQSVKACIIKSPPSEQVEVVTTATQNDVNENPEHVKENDSMDFTSNKKTDEQSEQKPPVGFVWRVSSGIGSGLYSVTTGAVGYSVGGVKWAAGKGYDIGSTVVNTVKHPPVPAVLKKKKDKKE</sequence>
<evidence type="ECO:0000313" key="8">
    <source>
        <dbReference type="Proteomes" id="UP000828390"/>
    </source>
</evidence>
<comment type="subcellular location">
    <subcellularLocation>
        <location evidence="1">Membrane</location>
        <topology evidence="1">Multi-pass membrane protein</topology>
    </subcellularLocation>
</comment>
<keyword evidence="3" id="KW-0812">Transmembrane</keyword>
<comment type="caution">
    <text evidence="7">The sequence shown here is derived from an EMBL/GenBank/DDBJ whole genome shotgun (WGS) entry which is preliminary data.</text>
</comment>
<evidence type="ECO:0000256" key="2">
    <source>
        <dbReference type="ARBA" id="ARBA00008411"/>
    </source>
</evidence>
<keyword evidence="5" id="KW-0472">Membrane</keyword>
<evidence type="ECO:0000256" key="6">
    <source>
        <dbReference type="SAM" id="MobiDB-lite"/>
    </source>
</evidence>
<proteinExistence type="inferred from homology"/>
<evidence type="ECO:0000256" key="3">
    <source>
        <dbReference type="ARBA" id="ARBA00022692"/>
    </source>
</evidence>
<dbReference type="AlphaFoldDB" id="A0A9D4S4L3"/>
<dbReference type="Proteomes" id="UP000828390">
    <property type="component" value="Unassembled WGS sequence"/>
</dbReference>
<organism evidence="7 8">
    <name type="scientific">Dreissena polymorpha</name>
    <name type="common">Zebra mussel</name>
    <name type="synonym">Mytilus polymorpha</name>
    <dbReference type="NCBI Taxonomy" id="45954"/>
    <lineage>
        <taxon>Eukaryota</taxon>
        <taxon>Metazoa</taxon>
        <taxon>Spiralia</taxon>
        <taxon>Lophotrochozoa</taxon>
        <taxon>Mollusca</taxon>
        <taxon>Bivalvia</taxon>
        <taxon>Autobranchia</taxon>
        <taxon>Heteroconchia</taxon>
        <taxon>Euheterodonta</taxon>
        <taxon>Imparidentia</taxon>
        <taxon>Neoheterodontei</taxon>
        <taxon>Myida</taxon>
        <taxon>Dreissenoidea</taxon>
        <taxon>Dreissenidae</taxon>
        <taxon>Dreissena</taxon>
    </lineage>
</organism>
<dbReference type="GO" id="GO:0016020">
    <property type="term" value="C:membrane"/>
    <property type="evidence" value="ECO:0007669"/>
    <property type="project" value="UniProtKB-SubCell"/>
</dbReference>
<feature type="region of interest" description="Disordered" evidence="6">
    <location>
        <begin position="26"/>
        <end position="63"/>
    </location>
</feature>
<dbReference type="Pfam" id="PF15475">
    <property type="entry name" value="UPF0444"/>
    <property type="match status" value="1"/>
</dbReference>
<accession>A0A9D4S4L3</accession>